<evidence type="ECO:0008006" key="3">
    <source>
        <dbReference type="Google" id="ProtNLM"/>
    </source>
</evidence>
<dbReference type="Proteomes" id="UP000051515">
    <property type="component" value="Unassembled WGS sequence"/>
</dbReference>
<dbReference type="STRING" id="1423788.FC78_GL000609"/>
<dbReference type="InterPro" id="IPR021701">
    <property type="entry name" value="DUF3284"/>
</dbReference>
<accession>A0A0R1KKG3</accession>
<reference evidence="1 2" key="1">
    <citation type="journal article" date="2015" name="Genome Announc.">
        <title>Expanding the biotechnology potential of lactobacilli through comparative genomics of 213 strains and associated genera.</title>
        <authorList>
            <person name="Sun Z."/>
            <person name="Harris H.M."/>
            <person name="McCann A."/>
            <person name="Guo C."/>
            <person name="Argimon S."/>
            <person name="Zhang W."/>
            <person name="Yang X."/>
            <person name="Jeffery I.B."/>
            <person name="Cooney J.C."/>
            <person name="Kagawa T.F."/>
            <person name="Liu W."/>
            <person name="Song Y."/>
            <person name="Salvetti E."/>
            <person name="Wrobel A."/>
            <person name="Rasinkangas P."/>
            <person name="Parkhill J."/>
            <person name="Rea M.C."/>
            <person name="O'Sullivan O."/>
            <person name="Ritari J."/>
            <person name="Douillard F.P."/>
            <person name="Paul Ross R."/>
            <person name="Yang R."/>
            <person name="Briner A.E."/>
            <person name="Felis G.E."/>
            <person name="de Vos W.M."/>
            <person name="Barrangou R."/>
            <person name="Klaenhammer T.R."/>
            <person name="Caufield P.W."/>
            <person name="Cui Y."/>
            <person name="Zhang H."/>
            <person name="O'Toole P.W."/>
        </authorList>
    </citation>
    <scope>NUCLEOTIDE SEQUENCE [LARGE SCALE GENOMIC DNA]</scope>
    <source>
        <strain evidence="1 2">DSM 19674</strain>
    </source>
</reference>
<comment type="caution">
    <text evidence="1">The sequence shown here is derived from an EMBL/GenBank/DDBJ whole genome shotgun (WGS) entry which is preliminary data.</text>
</comment>
<evidence type="ECO:0000313" key="2">
    <source>
        <dbReference type="Proteomes" id="UP000051515"/>
    </source>
</evidence>
<organism evidence="1 2">
    <name type="scientific">Companilactobacillus bobalius DSM 19674</name>
    <dbReference type="NCBI Taxonomy" id="1423788"/>
    <lineage>
        <taxon>Bacteria</taxon>
        <taxon>Bacillati</taxon>
        <taxon>Bacillota</taxon>
        <taxon>Bacilli</taxon>
        <taxon>Lactobacillales</taxon>
        <taxon>Lactobacillaceae</taxon>
        <taxon>Companilactobacillus</taxon>
        <taxon>Companilactobacillus bobalius</taxon>
    </lineage>
</organism>
<name>A0A0R1KKG3_9LACO</name>
<proteinExistence type="predicted"/>
<dbReference type="EMBL" id="AZDY01000042">
    <property type="protein sequence ID" value="KRK81556.1"/>
    <property type="molecule type" value="Genomic_DNA"/>
</dbReference>
<gene>
    <name evidence="1" type="ORF">FC78_GL000609</name>
</gene>
<dbReference type="AlphaFoldDB" id="A0A0R1KKG3"/>
<dbReference type="Pfam" id="PF11687">
    <property type="entry name" value="DUF3284"/>
    <property type="match status" value="1"/>
</dbReference>
<protein>
    <recommendedName>
        <fullName evidence="3">DUF3284 domain-containing protein</fullName>
    </recommendedName>
</protein>
<keyword evidence="2" id="KW-1185">Reference proteome</keyword>
<dbReference type="OrthoDB" id="2186631at2"/>
<dbReference type="RefSeq" id="WP_056954946.1">
    <property type="nucleotide sequence ID" value="NZ_AZDY01000042.1"/>
</dbReference>
<dbReference type="PATRIC" id="fig|1423788.3.peg.621"/>
<evidence type="ECO:0000313" key="1">
    <source>
        <dbReference type="EMBL" id="KRK81556.1"/>
    </source>
</evidence>
<sequence length="147" mass="17708">MRTDTLKYKYSYNADQADLYQTLVNEQLKYFQRTDPRIRHLEKGTRIQAQLTTKMKKFTTTNTMTVKDIVKNKLFQFETKQPDGEILQTYEFETNKRGKKFLIYSEQNTFNNARNQTNFIFIGMLYKFFYNRGVKKRMQYLDDLAIG</sequence>